<dbReference type="InterPro" id="IPR038883">
    <property type="entry name" value="AN11006-like"/>
</dbReference>
<reference evidence="2 3" key="1">
    <citation type="submission" date="2020-03" db="EMBL/GenBank/DDBJ databases">
        <title>Draft Genome Sequence of Cudoniella acicularis.</title>
        <authorList>
            <person name="Buettner E."/>
            <person name="Kellner H."/>
        </authorList>
    </citation>
    <scope>NUCLEOTIDE SEQUENCE [LARGE SCALE GENOMIC DNA]</scope>
    <source>
        <strain evidence="2 3">DSM 108380</strain>
    </source>
</reference>
<dbReference type="Pfam" id="PF24864">
    <property type="entry name" value="DUF7730"/>
    <property type="match status" value="1"/>
</dbReference>
<evidence type="ECO:0000313" key="2">
    <source>
        <dbReference type="EMBL" id="KAF4635142.1"/>
    </source>
</evidence>
<dbReference type="EMBL" id="JAAMPI010000139">
    <property type="protein sequence ID" value="KAF4635142.1"/>
    <property type="molecule type" value="Genomic_DNA"/>
</dbReference>
<evidence type="ECO:0000259" key="1">
    <source>
        <dbReference type="Pfam" id="PF24864"/>
    </source>
</evidence>
<dbReference type="PANTHER" id="PTHR42085">
    <property type="entry name" value="F-BOX DOMAIN-CONTAINING PROTEIN"/>
    <property type="match status" value="1"/>
</dbReference>
<protein>
    <recommendedName>
        <fullName evidence="1">DUF7730 domain-containing protein</fullName>
    </recommendedName>
</protein>
<proteinExistence type="predicted"/>
<sequence length="323" mass="37085">MSSTFLRLPREIRDLIYDCIFSPTGAVVLLDDTGAFPNTGPVRPCFTLNRRKGVKFGIIPLDTASHDFLYDNEINISFLRTCKQIYEESKHILWQENTLRIKRNDPPYLAQWSGLIPQLTHHLRHLEVDLDETECTHTGLPLGPSMDAFIDLVRGTNLKTVTLVLPHNGPKSLFTMLCEWFWQEYMWLISLDDDWSDDDWLDDDGFKVCLGLYTDEAPHIDMFPSRVDKIAIDTGMPRRLLKKKDYLDRHLEFHPGRMARQLHKTFGGEVWMDGVLCFKDGIKCHEIFELTAAEQRGLNALQSVTEAMGSDLDPTGSDIEVIE</sequence>
<name>A0A8H4W614_9HELO</name>
<keyword evidence="3" id="KW-1185">Reference proteome</keyword>
<dbReference type="PANTHER" id="PTHR42085:SF1">
    <property type="entry name" value="F-BOX DOMAIN-CONTAINING PROTEIN"/>
    <property type="match status" value="1"/>
</dbReference>
<dbReference type="Proteomes" id="UP000566819">
    <property type="component" value="Unassembled WGS sequence"/>
</dbReference>
<feature type="domain" description="DUF7730" evidence="1">
    <location>
        <begin position="2"/>
        <end position="130"/>
    </location>
</feature>
<evidence type="ECO:0000313" key="3">
    <source>
        <dbReference type="Proteomes" id="UP000566819"/>
    </source>
</evidence>
<gene>
    <name evidence="2" type="ORF">G7Y89_g2970</name>
</gene>
<dbReference type="OrthoDB" id="5314997at2759"/>
<accession>A0A8H4W614</accession>
<dbReference type="InterPro" id="IPR056632">
    <property type="entry name" value="DUF7730"/>
</dbReference>
<organism evidence="2 3">
    <name type="scientific">Cudoniella acicularis</name>
    <dbReference type="NCBI Taxonomy" id="354080"/>
    <lineage>
        <taxon>Eukaryota</taxon>
        <taxon>Fungi</taxon>
        <taxon>Dikarya</taxon>
        <taxon>Ascomycota</taxon>
        <taxon>Pezizomycotina</taxon>
        <taxon>Leotiomycetes</taxon>
        <taxon>Helotiales</taxon>
        <taxon>Tricladiaceae</taxon>
        <taxon>Cudoniella</taxon>
    </lineage>
</organism>
<dbReference type="AlphaFoldDB" id="A0A8H4W614"/>
<comment type="caution">
    <text evidence="2">The sequence shown here is derived from an EMBL/GenBank/DDBJ whole genome shotgun (WGS) entry which is preliminary data.</text>
</comment>